<evidence type="ECO:0000256" key="3">
    <source>
        <dbReference type="ARBA" id="ARBA00016864"/>
    </source>
</evidence>
<feature type="transmembrane region" description="Helical" evidence="9">
    <location>
        <begin position="409"/>
        <end position="429"/>
    </location>
</feature>
<evidence type="ECO:0000313" key="11">
    <source>
        <dbReference type="EMBL" id="AUB80499.1"/>
    </source>
</evidence>
<dbReference type="GO" id="GO:0035435">
    <property type="term" value="P:phosphate ion transmembrane transport"/>
    <property type="evidence" value="ECO:0007669"/>
    <property type="project" value="InterPro"/>
</dbReference>
<dbReference type="Pfam" id="PF00528">
    <property type="entry name" value="BPD_transp_1"/>
    <property type="match status" value="1"/>
</dbReference>
<evidence type="ECO:0000256" key="6">
    <source>
        <dbReference type="ARBA" id="ARBA00022692"/>
    </source>
</evidence>
<dbReference type="CDD" id="cd06261">
    <property type="entry name" value="TM_PBP2"/>
    <property type="match status" value="1"/>
</dbReference>
<keyword evidence="6 9" id="KW-0812">Transmembrane</keyword>
<comment type="caution">
    <text evidence="9">Lacks conserved residue(s) required for the propagation of feature annotation.</text>
</comment>
<dbReference type="InterPro" id="IPR024573">
    <property type="entry name" value="DUF3333"/>
</dbReference>
<feature type="domain" description="ABC transmembrane type-1" evidence="10">
    <location>
        <begin position="219"/>
        <end position="425"/>
    </location>
</feature>
<dbReference type="PANTHER" id="PTHR43470">
    <property type="entry name" value="PHOSPHATE TRANSPORT SYSTEM PERMEASE PROTEIN PSTA-RELATED"/>
    <property type="match status" value="1"/>
</dbReference>
<dbReference type="KEGG" id="tsy:THSYN_05750"/>
<dbReference type="PANTHER" id="PTHR43470:SF5">
    <property type="entry name" value="PHOSPHATE TRANSPORT SYSTEM PERMEASE PROTEIN PSTA"/>
    <property type="match status" value="1"/>
</dbReference>
<evidence type="ECO:0000256" key="5">
    <source>
        <dbReference type="ARBA" id="ARBA00022475"/>
    </source>
</evidence>
<dbReference type="Gene3D" id="1.10.3720.10">
    <property type="entry name" value="MetI-like"/>
    <property type="match status" value="1"/>
</dbReference>
<reference evidence="11 12" key="1">
    <citation type="submission" date="2017-03" db="EMBL/GenBank/DDBJ databases">
        <title>Complete genome sequence of Candidatus 'Thiodictyon syntrophicum' sp. nov. strain Cad16T, a photolithoautotroph purple sulfur bacterium isolated from an alpine meromictic lake.</title>
        <authorList>
            <person name="Luedin S.M."/>
            <person name="Pothier J.F."/>
            <person name="Danza F."/>
            <person name="Storelli N."/>
            <person name="Wittwer M."/>
            <person name="Tonolla M."/>
        </authorList>
    </citation>
    <scope>NUCLEOTIDE SEQUENCE [LARGE SCALE GENOMIC DNA]</scope>
    <source>
        <strain evidence="11 12">Cad16T</strain>
    </source>
</reference>
<evidence type="ECO:0000259" key="10">
    <source>
        <dbReference type="PROSITE" id="PS50928"/>
    </source>
</evidence>
<keyword evidence="12" id="KW-1185">Reference proteome</keyword>
<sequence length="437" mass="47188">MQIEAPPSAPGAPRRTIDIVNASLKRRYAREARFRFMGAAAVTLGLLFVAVLFADIASKGYSAFQQTYIQVPVYFDPAILEPTGTPDPQTLAGADYQALVKASVRQLFPELTERRQLREAYALISAGAPRQLASMVSAHPSVIGTTRDLWLIAGADVDMLMKGHLDRAMPEADRHIKDSSIALIDRLAADGRIEKRFNTGFFTNGTSREPELAGIAGALAGTFYTLVLTLLFSFPLGVGAALYLQEFAPKNRWTDLIEVNINNLAAVPSIVFGLLGLAVFINFFGVPRSTPLVAALVLGLMTLPVIIIASRAALQSVPPSIREAALGVGASPLQTQFHHVLPLAMPGIMTGAIIGMARALGESAPLLMIGMIAFIVDVPQGFTDAATVLPVQIYLWADSPERGFVERTSAAILVLLGFLVLMNLAAVLLRRRFERRW</sequence>
<evidence type="ECO:0000256" key="1">
    <source>
        <dbReference type="ARBA" id="ARBA00004651"/>
    </source>
</evidence>
<keyword evidence="7 9" id="KW-1133">Transmembrane helix</keyword>
<dbReference type="GO" id="GO:0005315">
    <property type="term" value="F:phosphate transmembrane transporter activity"/>
    <property type="evidence" value="ECO:0007669"/>
    <property type="project" value="InterPro"/>
</dbReference>
<dbReference type="AlphaFoldDB" id="A0A2K8U533"/>
<dbReference type="InterPro" id="IPR035906">
    <property type="entry name" value="MetI-like_sf"/>
</dbReference>
<feature type="transmembrane region" description="Helical" evidence="9">
    <location>
        <begin position="292"/>
        <end position="314"/>
    </location>
</feature>
<dbReference type="InterPro" id="IPR005672">
    <property type="entry name" value="Phosphate_PstA"/>
</dbReference>
<proteinExistence type="inferred from homology"/>
<dbReference type="RefSeq" id="WP_100918297.1">
    <property type="nucleotide sequence ID" value="NZ_CP020370.1"/>
</dbReference>
<dbReference type="EMBL" id="CP020370">
    <property type="protein sequence ID" value="AUB80499.1"/>
    <property type="molecule type" value="Genomic_DNA"/>
</dbReference>
<dbReference type="PROSITE" id="PS50928">
    <property type="entry name" value="ABC_TM1"/>
    <property type="match status" value="1"/>
</dbReference>
<keyword evidence="5 9" id="KW-1003">Cell membrane</keyword>
<dbReference type="InterPro" id="IPR000515">
    <property type="entry name" value="MetI-like"/>
</dbReference>
<evidence type="ECO:0000256" key="7">
    <source>
        <dbReference type="ARBA" id="ARBA00022989"/>
    </source>
</evidence>
<feature type="transmembrane region" description="Helical" evidence="9">
    <location>
        <begin position="34"/>
        <end position="54"/>
    </location>
</feature>
<keyword evidence="4" id="KW-0813">Transport</keyword>
<comment type="similarity">
    <text evidence="2 9">Belongs to the binding-protein-dependent transport system permease family. CysTW subfamily.</text>
</comment>
<accession>A0A2K8U533</accession>
<dbReference type="Pfam" id="PF11812">
    <property type="entry name" value="DUF3333"/>
    <property type="match status" value="1"/>
</dbReference>
<organism evidence="11 12">
    <name type="scientific">Candidatus Thiodictyon syntrophicum</name>
    <dbReference type="NCBI Taxonomy" id="1166950"/>
    <lineage>
        <taxon>Bacteria</taxon>
        <taxon>Pseudomonadati</taxon>
        <taxon>Pseudomonadota</taxon>
        <taxon>Gammaproteobacteria</taxon>
        <taxon>Chromatiales</taxon>
        <taxon>Chromatiaceae</taxon>
        <taxon>Thiodictyon</taxon>
    </lineage>
</organism>
<protein>
    <recommendedName>
        <fullName evidence="3 9">Phosphate transport system permease protein PstA</fullName>
    </recommendedName>
</protein>
<name>A0A2K8U533_9GAMM</name>
<keyword evidence="8 9" id="KW-0472">Membrane</keyword>
<comment type="subcellular location">
    <subcellularLocation>
        <location evidence="9">Cell inner membrane</location>
        <topology evidence="9">Multi-pass membrane protein</topology>
    </subcellularLocation>
    <subcellularLocation>
        <location evidence="1">Cell membrane</location>
        <topology evidence="1">Multi-pass membrane protein</topology>
    </subcellularLocation>
</comment>
<evidence type="ECO:0000256" key="8">
    <source>
        <dbReference type="ARBA" id="ARBA00023136"/>
    </source>
</evidence>
<feature type="transmembrane region" description="Helical" evidence="9">
    <location>
        <begin position="223"/>
        <end position="244"/>
    </location>
</feature>
<dbReference type="Proteomes" id="UP000232638">
    <property type="component" value="Chromosome"/>
</dbReference>
<dbReference type="GO" id="GO:0005886">
    <property type="term" value="C:plasma membrane"/>
    <property type="evidence" value="ECO:0007669"/>
    <property type="project" value="UniProtKB-SubCell"/>
</dbReference>
<evidence type="ECO:0000313" key="12">
    <source>
        <dbReference type="Proteomes" id="UP000232638"/>
    </source>
</evidence>
<feature type="transmembrane region" description="Helical" evidence="9">
    <location>
        <begin position="264"/>
        <end position="285"/>
    </location>
</feature>
<evidence type="ECO:0000256" key="2">
    <source>
        <dbReference type="ARBA" id="ARBA00007069"/>
    </source>
</evidence>
<dbReference type="NCBIfam" id="TIGR00974">
    <property type="entry name" value="3a0107s02c"/>
    <property type="match status" value="1"/>
</dbReference>
<evidence type="ECO:0000256" key="4">
    <source>
        <dbReference type="ARBA" id="ARBA00022448"/>
    </source>
</evidence>
<dbReference type="SUPFAM" id="SSF161098">
    <property type="entry name" value="MetI-like"/>
    <property type="match status" value="1"/>
</dbReference>
<dbReference type="OrthoDB" id="9807065at2"/>
<evidence type="ECO:0000256" key="9">
    <source>
        <dbReference type="RuleBase" id="RU363043"/>
    </source>
</evidence>
<gene>
    <name evidence="11" type="ORF">THSYN_05750</name>
</gene>